<dbReference type="InterPro" id="IPR000843">
    <property type="entry name" value="HTH_LacI"/>
</dbReference>
<evidence type="ECO:0000259" key="5">
    <source>
        <dbReference type="PROSITE" id="PS50932"/>
    </source>
</evidence>
<protein>
    <submittedName>
        <fullName evidence="6">LacI family DNA-binding transcriptional regulator</fullName>
    </submittedName>
</protein>
<dbReference type="SMART" id="SM00354">
    <property type="entry name" value="HTH_LACI"/>
    <property type="match status" value="1"/>
</dbReference>
<sequence length="373" mass="41257">MKAEECIISRREVAKLAGVSEATVSRVLNGVGPIREETKLKVLEAARQLNYVPNVLAQQLARRRSGNLGVILPYVPKVKLFSTYYFAEILSGIGETARRMGYDLLIIPLSPVEARSYTNLFQTQKVDACIMLGSQDSAEEREALRQLHEEGYPFCLVNQHFDDEPFKTIEADHVKGGQLAATHLIERGCRRIAFLNGPNVYSNSRDRMKGYSLALQEYGIELDEQLLYLGNYSRKSGYQYAGQLAEAIREGQVDGIVAANDRMAIGLLQGLREHGVKPGRDAALIGYDDAEGARFTEPQLSSVAVPFYEMGEQAAQWLLDSLHAPSFQPDAADSGEPAEHQGAKDAAQSVVRLPVRLVPRASSLRYPNWQGDS</sequence>
<dbReference type="Proteomes" id="UP000640274">
    <property type="component" value="Unassembled WGS sequence"/>
</dbReference>
<dbReference type="AlphaFoldDB" id="A0A934J699"/>
<keyword evidence="2 6" id="KW-0238">DNA-binding</keyword>
<dbReference type="CDD" id="cd06267">
    <property type="entry name" value="PBP1_LacI_sugar_binding-like"/>
    <property type="match status" value="1"/>
</dbReference>
<accession>A0A934J699</accession>
<dbReference type="SUPFAM" id="SSF53822">
    <property type="entry name" value="Periplasmic binding protein-like I"/>
    <property type="match status" value="1"/>
</dbReference>
<gene>
    <name evidence="6" type="ORF">JFN88_07525</name>
</gene>
<dbReference type="GO" id="GO:0000976">
    <property type="term" value="F:transcription cis-regulatory region binding"/>
    <property type="evidence" value="ECO:0007669"/>
    <property type="project" value="TreeGrafter"/>
</dbReference>
<dbReference type="InterPro" id="IPR010982">
    <property type="entry name" value="Lambda_DNA-bd_dom_sf"/>
</dbReference>
<evidence type="ECO:0000256" key="2">
    <source>
        <dbReference type="ARBA" id="ARBA00023125"/>
    </source>
</evidence>
<feature type="region of interest" description="Disordered" evidence="4">
    <location>
        <begin position="328"/>
        <end position="347"/>
    </location>
</feature>
<evidence type="ECO:0000256" key="4">
    <source>
        <dbReference type="SAM" id="MobiDB-lite"/>
    </source>
</evidence>
<dbReference type="GO" id="GO:0003700">
    <property type="term" value="F:DNA-binding transcription factor activity"/>
    <property type="evidence" value="ECO:0007669"/>
    <property type="project" value="TreeGrafter"/>
</dbReference>
<dbReference type="PROSITE" id="PS50932">
    <property type="entry name" value="HTH_LACI_2"/>
    <property type="match status" value="1"/>
</dbReference>
<name>A0A934J699_9BACL</name>
<evidence type="ECO:0000256" key="3">
    <source>
        <dbReference type="ARBA" id="ARBA00023163"/>
    </source>
</evidence>
<evidence type="ECO:0000313" key="7">
    <source>
        <dbReference type="Proteomes" id="UP000640274"/>
    </source>
</evidence>
<evidence type="ECO:0000313" key="6">
    <source>
        <dbReference type="EMBL" id="MBJ6361160.1"/>
    </source>
</evidence>
<dbReference type="InterPro" id="IPR028082">
    <property type="entry name" value="Peripla_BP_I"/>
</dbReference>
<feature type="domain" description="HTH lacI-type" evidence="5">
    <location>
        <begin position="8"/>
        <end position="62"/>
    </location>
</feature>
<dbReference type="Gene3D" id="3.40.50.2300">
    <property type="match status" value="2"/>
</dbReference>
<dbReference type="InterPro" id="IPR046335">
    <property type="entry name" value="LacI/GalR-like_sensor"/>
</dbReference>
<dbReference type="Pfam" id="PF13377">
    <property type="entry name" value="Peripla_BP_3"/>
    <property type="match status" value="1"/>
</dbReference>
<dbReference type="CDD" id="cd01392">
    <property type="entry name" value="HTH_LacI"/>
    <property type="match status" value="1"/>
</dbReference>
<keyword evidence="3" id="KW-0804">Transcription</keyword>
<dbReference type="Pfam" id="PF00356">
    <property type="entry name" value="LacI"/>
    <property type="match status" value="1"/>
</dbReference>
<evidence type="ECO:0000256" key="1">
    <source>
        <dbReference type="ARBA" id="ARBA00023015"/>
    </source>
</evidence>
<organism evidence="6 7">
    <name type="scientific">Paenibacillus roseus</name>
    <dbReference type="NCBI Taxonomy" id="2798579"/>
    <lineage>
        <taxon>Bacteria</taxon>
        <taxon>Bacillati</taxon>
        <taxon>Bacillota</taxon>
        <taxon>Bacilli</taxon>
        <taxon>Bacillales</taxon>
        <taxon>Paenibacillaceae</taxon>
        <taxon>Paenibacillus</taxon>
    </lineage>
</organism>
<dbReference type="PANTHER" id="PTHR30146:SF109">
    <property type="entry name" value="HTH-TYPE TRANSCRIPTIONAL REGULATOR GALS"/>
    <property type="match status" value="1"/>
</dbReference>
<reference evidence="6" key="1">
    <citation type="submission" date="2020-12" db="EMBL/GenBank/DDBJ databases">
        <authorList>
            <person name="Huq M.A."/>
        </authorList>
    </citation>
    <scope>NUCLEOTIDE SEQUENCE</scope>
    <source>
        <strain evidence="6">MAHUQ-46</strain>
    </source>
</reference>
<dbReference type="EMBL" id="JAELUP010000020">
    <property type="protein sequence ID" value="MBJ6361160.1"/>
    <property type="molecule type" value="Genomic_DNA"/>
</dbReference>
<dbReference type="Gene3D" id="1.10.260.40">
    <property type="entry name" value="lambda repressor-like DNA-binding domains"/>
    <property type="match status" value="1"/>
</dbReference>
<proteinExistence type="predicted"/>
<keyword evidence="1" id="KW-0805">Transcription regulation</keyword>
<dbReference type="PANTHER" id="PTHR30146">
    <property type="entry name" value="LACI-RELATED TRANSCRIPTIONAL REPRESSOR"/>
    <property type="match status" value="1"/>
</dbReference>
<comment type="caution">
    <text evidence="6">The sequence shown here is derived from an EMBL/GenBank/DDBJ whole genome shotgun (WGS) entry which is preliminary data.</text>
</comment>
<dbReference type="SUPFAM" id="SSF47413">
    <property type="entry name" value="lambda repressor-like DNA-binding domains"/>
    <property type="match status" value="1"/>
</dbReference>
<keyword evidence="7" id="KW-1185">Reference proteome</keyword>